<dbReference type="PROSITE" id="PS01129">
    <property type="entry name" value="PSI_RLU"/>
    <property type="match status" value="1"/>
</dbReference>
<evidence type="ECO:0000256" key="6">
    <source>
        <dbReference type="ARBA" id="ARBA00036916"/>
    </source>
</evidence>
<name>A0A7Z0QNV5_9GAMM</name>
<keyword evidence="3" id="KW-0819">tRNA processing</keyword>
<evidence type="ECO:0000256" key="15">
    <source>
        <dbReference type="ARBA" id="ARBA00043143"/>
    </source>
</evidence>
<dbReference type="GO" id="GO:0000455">
    <property type="term" value="P:enzyme-directed rRNA pseudouridine synthesis"/>
    <property type="evidence" value="ECO:0007669"/>
    <property type="project" value="TreeGrafter"/>
</dbReference>
<feature type="domain" description="Pseudouridine synthase RsuA/RluA-like" evidence="16">
    <location>
        <begin position="20"/>
        <end position="169"/>
    </location>
</feature>
<evidence type="ECO:0000256" key="1">
    <source>
        <dbReference type="ARBA" id="ARBA00010876"/>
    </source>
</evidence>
<dbReference type="GO" id="GO:0003723">
    <property type="term" value="F:RNA binding"/>
    <property type="evidence" value="ECO:0007669"/>
    <property type="project" value="InterPro"/>
</dbReference>
<proteinExistence type="inferred from homology"/>
<evidence type="ECO:0000256" key="2">
    <source>
        <dbReference type="ARBA" id="ARBA00022552"/>
    </source>
</evidence>
<reference evidence="17 18" key="1">
    <citation type="submission" date="2020-07" db="EMBL/GenBank/DDBJ databases">
        <title>isolation of Luteimonas sp. SJ-16.</title>
        <authorList>
            <person name="Huang X.-X."/>
            <person name="Xu L."/>
            <person name="Sun J.-Q."/>
        </authorList>
    </citation>
    <scope>NUCLEOTIDE SEQUENCE [LARGE SCALE GENOMIC DNA]</scope>
    <source>
        <strain evidence="17 18">SJ-16</strain>
    </source>
</reference>
<evidence type="ECO:0000259" key="16">
    <source>
        <dbReference type="Pfam" id="PF00849"/>
    </source>
</evidence>
<evidence type="ECO:0000256" key="4">
    <source>
        <dbReference type="ARBA" id="ARBA00023235"/>
    </source>
</evidence>
<dbReference type="InterPro" id="IPR050188">
    <property type="entry name" value="RluA_PseudoU_synthase"/>
</dbReference>
<dbReference type="InterPro" id="IPR006145">
    <property type="entry name" value="PsdUridine_synth_RsuA/RluA"/>
</dbReference>
<dbReference type="AlphaFoldDB" id="A0A7Z0QNV5"/>
<dbReference type="GO" id="GO:0160142">
    <property type="term" value="F:23S rRNA pseudouridine(746) synthase activity"/>
    <property type="evidence" value="ECO:0007669"/>
    <property type="project" value="UniProtKB-EC"/>
</dbReference>
<evidence type="ECO:0000313" key="18">
    <source>
        <dbReference type="Proteomes" id="UP000589896"/>
    </source>
</evidence>
<dbReference type="EC" id="5.4.99.28" evidence="8"/>
<dbReference type="Proteomes" id="UP000589896">
    <property type="component" value="Unassembled WGS sequence"/>
</dbReference>
<dbReference type="InterPro" id="IPR006224">
    <property type="entry name" value="PsdUridine_synth_RluA-like_CS"/>
</dbReference>
<sequence length="221" mass="23733">MHPEVEPEGLRILFADACLLAFDKPAGLLSVPGRGADKYDSLATRAVARWSDARVVHRLDMATSGVIVFARGAEAQRALGAAFAAREVQKHYVAVVTGSLARNAGQIDLPLAADWPNRPRQRVDAERGKSALTRWHVIRYETGPDGERCTRVALTPVTGRSHQLRVHLKAIGHPILGDPLYGTAADTGADGAPRLMLHATALSLAHPGDGRPLTMHSPVPF</sequence>
<comment type="catalytic activity">
    <reaction evidence="5">
        <text>uridine(32) in tRNA = pseudouridine(32) in tRNA</text>
        <dbReference type="Rhea" id="RHEA:42544"/>
        <dbReference type="Rhea" id="RHEA-COMP:10107"/>
        <dbReference type="Rhea" id="RHEA-COMP:10108"/>
        <dbReference type="ChEBI" id="CHEBI:65314"/>
        <dbReference type="ChEBI" id="CHEBI:65315"/>
        <dbReference type="EC" id="5.4.99.28"/>
    </reaction>
</comment>
<dbReference type="GO" id="GO:0160151">
    <property type="term" value="F:tRNA pseudouridine(32) synthase activity"/>
    <property type="evidence" value="ECO:0007669"/>
    <property type="project" value="UniProtKB-EC"/>
</dbReference>
<keyword evidence="4" id="KW-0413">Isomerase</keyword>
<comment type="similarity">
    <text evidence="1">Belongs to the pseudouridine synthase RluA family.</text>
</comment>
<keyword evidence="2" id="KW-0698">rRNA processing</keyword>
<dbReference type="EMBL" id="JACCJZ010000001">
    <property type="protein sequence ID" value="NYZ61157.1"/>
    <property type="molecule type" value="Genomic_DNA"/>
</dbReference>
<comment type="catalytic activity">
    <reaction evidence="6">
        <text>uridine(746) in 23S rRNA = pseudouridine(746) in 23S rRNA</text>
        <dbReference type="Rhea" id="RHEA:42548"/>
        <dbReference type="Rhea" id="RHEA-COMP:10109"/>
        <dbReference type="Rhea" id="RHEA-COMP:10110"/>
        <dbReference type="ChEBI" id="CHEBI:65314"/>
        <dbReference type="ChEBI" id="CHEBI:65315"/>
        <dbReference type="EC" id="5.4.99.29"/>
    </reaction>
</comment>
<dbReference type="GO" id="GO:0008033">
    <property type="term" value="P:tRNA processing"/>
    <property type="evidence" value="ECO:0007669"/>
    <property type="project" value="UniProtKB-KW"/>
</dbReference>
<evidence type="ECO:0000256" key="7">
    <source>
        <dbReference type="ARBA" id="ARBA00037305"/>
    </source>
</evidence>
<protein>
    <recommendedName>
        <fullName evidence="10">Dual-specificity RNA pseudouridine synthase RluA</fullName>
        <ecNumber evidence="8">5.4.99.28</ecNumber>
        <ecNumber evidence="9">5.4.99.29</ecNumber>
    </recommendedName>
    <alternativeName>
        <fullName evidence="11">23S rRNA pseudouridine(746) synthase</fullName>
    </alternativeName>
    <alternativeName>
        <fullName evidence="14">Ribosomal large subunit pseudouridine synthase A</fullName>
    </alternativeName>
    <alternativeName>
        <fullName evidence="13">rRNA pseudouridylate synthase A</fullName>
    </alternativeName>
    <alternativeName>
        <fullName evidence="15">rRNA-uridine isomerase A</fullName>
    </alternativeName>
    <alternativeName>
        <fullName evidence="12">tRNA pseudouridine(32) synthase</fullName>
    </alternativeName>
</protein>
<evidence type="ECO:0000256" key="14">
    <source>
        <dbReference type="ARBA" id="ARBA00042883"/>
    </source>
</evidence>
<evidence type="ECO:0000256" key="9">
    <source>
        <dbReference type="ARBA" id="ARBA00038945"/>
    </source>
</evidence>
<dbReference type="PANTHER" id="PTHR21600:SF91">
    <property type="entry name" value="DUAL-SPECIFICITY RNA PSEUDOURIDINE SYNTHASE RLUA"/>
    <property type="match status" value="1"/>
</dbReference>
<evidence type="ECO:0000256" key="8">
    <source>
        <dbReference type="ARBA" id="ARBA00038944"/>
    </source>
</evidence>
<evidence type="ECO:0000256" key="13">
    <source>
        <dbReference type="ARBA" id="ARBA00042844"/>
    </source>
</evidence>
<comment type="caution">
    <text evidence="17">The sequence shown here is derived from an EMBL/GenBank/DDBJ whole genome shotgun (WGS) entry which is preliminary data.</text>
</comment>
<gene>
    <name evidence="17" type="ORF">H0E82_00065</name>
</gene>
<accession>A0A7Z0QNV5</accession>
<evidence type="ECO:0000256" key="11">
    <source>
        <dbReference type="ARBA" id="ARBA00041266"/>
    </source>
</evidence>
<evidence type="ECO:0000256" key="5">
    <source>
        <dbReference type="ARBA" id="ARBA00036184"/>
    </source>
</evidence>
<dbReference type="Pfam" id="PF00849">
    <property type="entry name" value="PseudoU_synth_2"/>
    <property type="match status" value="1"/>
</dbReference>
<dbReference type="CDD" id="cd02869">
    <property type="entry name" value="PseudoU_synth_RluA_like"/>
    <property type="match status" value="1"/>
</dbReference>
<organism evidence="17 18">
    <name type="scientific">Luteimonas deserti</name>
    <dbReference type="NCBI Taxonomy" id="2752306"/>
    <lineage>
        <taxon>Bacteria</taxon>
        <taxon>Pseudomonadati</taxon>
        <taxon>Pseudomonadota</taxon>
        <taxon>Gammaproteobacteria</taxon>
        <taxon>Lysobacterales</taxon>
        <taxon>Lysobacteraceae</taxon>
        <taxon>Luteimonas</taxon>
    </lineage>
</organism>
<evidence type="ECO:0000256" key="12">
    <source>
        <dbReference type="ARBA" id="ARBA00042372"/>
    </source>
</evidence>
<comment type="function">
    <text evidence="7">Dual specificity enzyme that catalyzes the synthesis of pseudouridine from uracil-746 in 23S ribosomal RNA and from uracil-32 in the anticodon stem and loop of transfer RNAs.</text>
</comment>
<dbReference type="PANTHER" id="PTHR21600">
    <property type="entry name" value="MITOCHONDRIAL RNA PSEUDOURIDINE SYNTHASE"/>
    <property type="match status" value="1"/>
</dbReference>
<dbReference type="EC" id="5.4.99.29" evidence="9"/>
<evidence type="ECO:0000313" key="17">
    <source>
        <dbReference type="EMBL" id="NYZ61157.1"/>
    </source>
</evidence>
<dbReference type="Gene3D" id="3.30.2350.10">
    <property type="entry name" value="Pseudouridine synthase"/>
    <property type="match status" value="1"/>
</dbReference>
<evidence type="ECO:0000256" key="10">
    <source>
        <dbReference type="ARBA" id="ARBA00039988"/>
    </source>
</evidence>
<dbReference type="InterPro" id="IPR020103">
    <property type="entry name" value="PsdUridine_synth_cat_dom_sf"/>
</dbReference>
<keyword evidence="18" id="KW-1185">Reference proteome</keyword>
<evidence type="ECO:0000256" key="3">
    <source>
        <dbReference type="ARBA" id="ARBA00022694"/>
    </source>
</evidence>
<dbReference type="SUPFAM" id="SSF55120">
    <property type="entry name" value="Pseudouridine synthase"/>
    <property type="match status" value="1"/>
</dbReference>